<name>A0A1Z1WGN7_9ACTN</name>
<keyword evidence="2" id="KW-1185">Reference proteome</keyword>
<dbReference type="EMBL" id="CP021748">
    <property type="protein sequence ID" value="ARX85616.1"/>
    <property type="molecule type" value="Genomic_DNA"/>
</dbReference>
<evidence type="ECO:0000313" key="2">
    <source>
        <dbReference type="Proteomes" id="UP000195880"/>
    </source>
</evidence>
<gene>
    <name evidence="1" type="ORF">SMD44_05080</name>
</gene>
<sequence length="161" mass="17427">MAVWCECTIGGASGNTAAREWVLDAYAAPSPRLAMRWFDVWAPRLADCIDPPLDAVWLEGPRTIGAIRVAEYDPCDPATPLRAWPSDSELHDQALAALGEGALFRFTVMDRHGCYSLSARPLRTRAAAPGSAHYAPALYRGRPISALPTRPDTPRQGSGPN</sequence>
<dbReference type="Proteomes" id="UP000195880">
    <property type="component" value="Chromosome"/>
</dbReference>
<accession>A0A1Z1WGN7</accession>
<dbReference type="AlphaFoldDB" id="A0A1Z1WGN7"/>
<evidence type="ECO:0000313" key="1">
    <source>
        <dbReference type="EMBL" id="ARX85616.1"/>
    </source>
</evidence>
<dbReference type="KEGG" id="salf:SMD44_05080"/>
<protein>
    <submittedName>
        <fullName evidence="1">Uncharacterized protein</fullName>
    </submittedName>
</protein>
<proteinExistence type="predicted"/>
<reference evidence="1 2" key="1">
    <citation type="submission" date="2017-05" db="EMBL/GenBank/DDBJ databases">
        <title>Streptomyces alboflavus Genome sequencing and assembly.</title>
        <authorList>
            <person name="Wang Y."/>
            <person name="Du B."/>
            <person name="Ding Y."/>
            <person name="Liu H."/>
            <person name="Hou Q."/>
            <person name="Liu K."/>
            <person name="Wang C."/>
            <person name="Yao L."/>
        </authorList>
    </citation>
    <scope>NUCLEOTIDE SEQUENCE [LARGE SCALE GENOMIC DNA]</scope>
    <source>
        <strain evidence="1 2">MDJK44</strain>
    </source>
</reference>
<organism evidence="1 2">
    <name type="scientific">Streptomyces alboflavus</name>
    <dbReference type="NCBI Taxonomy" id="67267"/>
    <lineage>
        <taxon>Bacteria</taxon>
        <taxon>Bacillati</taxon>
        <taxon>Actinomycetota</taxon>
        <taxon>Actinomycetes</taxon>
        <taxon>Kitasatosporales</taxon>
        <taxon>Streptomycetaceae</taxon>
        <taxon>Streptomyces</taxon>
    </lineage>
</organism>